<dbReference type="PANTHER" id="PTHR47567:SF1">
    <property type="entry name" value="NAD-DEPENDENT EPIMERASE_DEHYDRATASE DOMAIN-CONTAINING PROTEIN"/>
    <property type="match status" value="1"/>
</dbReference>
<keyword evidence="2" id="KW-0813">Transport</keyword>
<feature type="transmembrane region" description="Helical" evidence="4">
    <location>
        <begin position="243"/>
        <end position="264"/>
    </location>
</feature>
<dbReference type="AlphaFoldDB" id="A0A9K3KW72"/>
<dbReference type="Proteomes" id="UP000693970">
    <property type="component" value="Unassembled WGS sequence"/>
</dbReference>
<evidence type="ECO:0000256" key="3">
    <source>
        <dbReference type="SAM" id="MobiDB-lite"/>
    </source>
</evidence>
<dbReference type="GO" id="GO:0016020">
    <property type="term" value="C:membrane"/>
    <property type="evidence" value="ECO:0007669"/>
    <property type="project" value="UniProtKB-UniRule"/>
</dbReference>
<name>A0A9K3KW72_9STRA</name>
<gene>
    <name evidence="6" type="ORF">IV203_010036</name>
</gene>
<keyword evidence="4" id="KW-1133">Transmembrane helix</keyword>
<evidence type="ECO:0000256" key="2">
    <source>
        <dbReference type="RuleBase" id="RU000488"/>
    </source>
</evidence>
<feature type="chain" id="PRO_5039929076" evidence="5">
    <location>
        <begin position="28"/>
        <end position="420"/>
    </location>
</feature>
<dbReference type="PROSITE" id="PS50920">
    <property type="entry name" value="SOLCAR"/>
    <property type="match status" value="1"/>
</dbReference>
<organism evidence="6 7">
    <name type="scientific">Nitzschia inconspicua</name>
    <dbReference type="NCBI Taxonomy" id="303405"/>
    <lineage>
        <taxon>Eukaryota</taxon>
        <taxon>Sar</taxon>
        <taxon>Stramenopiles</taxon>
        <taxon>Ochrophyta</taxon>
        <taxon>Bacillariophyta</taxon>
        <taxon>Bacillariophyceae</taxon>
        <taxon>Bacillariophycidae</taxon>
        <taxon>Bacillariales</taxon>
        <taxon>Bacillariaceae</taxon>
        <taxon>Nitzschia</taxon>
    </lineage>
</organism>
<keyword evidence="1 4" id="KW-0472">Membrane</keyword>
<feature type="transmembrane region" description="Helical" evidence="4">
    <location>
        <begin position="154"/>
        <end position="172"/>
    </location>
</feature>
<reference evidence="6" key="2">
    <citation type="submission" date="2021-04" db="EMBL/GenBank/DDBJ databases">
        <authorList>
            <person name="Podell S."/>
        </authorList>
    </citation>
    <scope>NUCLEOTIDE SEQUENCE</scope>
    <source>
        <strain evidence="6">Hildebrandi</strain>
    </source>
</reference>
<evidence type="ECO:0000256" key="4">
    <source>
        <dbReference type="SAM" id="Phobius"/>
    </source>
</evidence>
<feature type="transmembrane region" description="Helical" evidence="4">
    <location>
        <begin position="284"/>
        <end position="305"/>
    </location>
</feature>
<feature type="region of interest" description="Disordered" evidence="3">
    <location>
        <begin position="58"/>
        <end position="89"/>
    </location>
</feature>
<dbReference type="EMBL" id="JAGRRH010000018">
    <property type="protein sequence ID" value="KAG7350676.1"/>
    <property type="molecule type" value="Genomic_DNA"/>
</dbReference>
<keyword evidence="7" id="KW-1185">Reference proteome</keyword>
<keyword evidence="5" id="KW-0732">Signal</keyword>
<comment type="caution">
    <text evidence="6">The sequence shown here is derived from an EMBL/GenBank/DDBJ whole genome shotgun (WGS) entry which is preliminary data.</text>
</comment>
<protein>
    <submittedName>
        <fullName evidence="6">Mitochondrial carrier protein</fullName>
    </submittedName>
</protein>
<dbReference type="OrthoDB" id="409948at2759"/>
<evidence type="ECO:0000256" key="5">
    <source>
        <dbReference type="SAM" id="SignalP"/>
    </source>
</evidence>
<dbReference type="PANTHER" id="PTHR47567">
    <property type="entry name" value="MITOCHONDRIAL SUBSTRATE/SOLUTE CARRIER"/>
    <property type="match status" value="1"/>
</dbReference>
<feature type="repeat" description="Solcar" evidence="1">
    <location>
        <begin position="193"/>
        <end position="273"/>
    </location>
</feature>
<accession>A0A9K3KW72</accession>
<reference evidence="6" key="1">
    <citation type="journal article" date="2021" name="Sci. Rep.">
        <title>Diploid genomic architecture of Nitzschia inconspicua, an elite biomass production diatom.</title>
        <authorList>
            <person name="Oliver A."/>
            <person name="Podell S."/>
            <person name="Pinowska A."/>
            <person name="Traller J.C."/>
            <person name="Smith S.R."/>
            <person name="McClure R."/>
            <person name="Beliaev A."/>
            <person name="Bohutskyi P."/>
            <person name="Hill E.A."/>
            <person name="Rabines A."/>
            <person name="Zheng H."/>
            <person name="Allen L.Z."/>
            <person name="Kuo A."/>
            <person name="Grigoriev I.V."/>
            <person name="Allen A.E."/>
            <person name="Hazlebeck D."/>
            <person name="Allen E.E."/>
        </authorList>
    </citation>
    <scope>NUCLEOTIDE SEQUENCE</scope>
    <source>
        <strain evidence="6">Hildebrandi</strain>
    </source>
</reference>
<dbReference type="InterPro" id="IPR018108">
    <property type="entry name" value="MCP_transmembrane"/>
</dbReference>
<evidence type="ECO:0000256" key="1">
    <source>
        <dbReference type="PROSITE-ProRule" id="PRU00282"/>
    </source>
</evidence>
<feature type="compositionally biased region" description="Polar residues" evidence="3">
    <location>
        <begin position="78"/>
        <end position="89"/>
    </location>
</feature>
<keyword evidence="1 2" id="KW-0812">Transmembrane</keyword>
<evidence type="ECO:0000313" key="6">
    <source>
        <dbReference type="EMBL" id="KAG7350676.1"/>
    </source>
</evidence>
<feature type="transmembrane region" description="Helical" evidence="4">
    <location>
        <begin position="192"/>
        <end position="212"/>
    </location>
</feature>
<feature type="transmembrane region" description="Helical" evidence="4">
    <location>
        <begin position="104"/>
        <end position="124"/>
    </location>
</feature>
<comment type="similarity">
    <text evidence="2">Belongs to the mitochondrial carrier (TC 2.A.29) family.</text>
</comment>
<sequence>MISKRFRTCWCYAVLFLFVLELSSWQARYSVSSVVAWPLAAAAPVTVANHSITIAGADAKNTDEDDDDDTTLPIPSIQRRSLASEPPSTSTFGAVLRKALIKGLGGGIPGAIAGVIQVITLMWLRTIINHQARYGTSFAQAVKLLYKDGGITRFYSGLTFALFQAPMTRFVATASNDGVLALLANLPATRHWGPGVTTIFASAFVGFFRILLMPIDTCKTVLQVDSQEGFRNLMKRVREGKILVLYAGSIATAVSAIVGHYPWFVCYNFLKQAGWLALLIPSAFLRNAAIGLMSSIASDAVVNVFRVVKTAKQTMGTRHDVSYVSIVRMIVASDGWMGLFGRGLRTRIFANALQSILFTVIWRGLAEHWGNASDESDSGTKTGIRGAQTIVAQSTHEDPEDLIDIPDVLLENRHLNPLPR</sequence>
<feature type="signal peptide" evidence="5">
    <location>
        <begin position="1"/>
        <end position="27"/>
    </location>
</feature>
<proteinExistence type="inferred from homology"/>
<evidence type="ECO:0000313" key="7">
    <source>
        <dbReference type="Proteomes" id="UP000693970"/>
    </source>
</evidence>
<dbReference type="Pfam" id="PF00153">
    <property type="entry name" value="Mito_carr"/>
    <property type="match status" value="2"/>
</dbReference>